<sequence length="348" mass="40570">MSNKLKEQLEKKRKEAQSLALSSGENGSQTKKYKTRGEIEKENLKKKEEEKLKLEKEKEEKLKVNNTDKNEENNNNVNQNNNNNNSDDNNNNVNNEPIPFLPKEQVVRKLRERGQPITYFGETDYMRAERLRLLEENEPIEYTQGDNEFQNLLKQINSEQKSGGVSGDADSQRKKSKEPEESEEELKEESKKSKYGNIYYFLWKLLKEWKEHLDARPEEEVRTPQGNKAKAIYAQCNIHIKPLFAQLKSKSLPDDLLQHIYKIVEFCKEREYSKANSQYMEMSIGNAPWPMGVTMVGIHDRSSREKISSSQVAHVLNDETQRKFIQGIKRLMTFCQTKYPNNPSKCVG</sequence>
<keyword evidence="7" id="KW-0539">Nucleus</keyword>
<dbReference type="FunCoup" id="D3BQ00">
    <property type="interactions" value="346"/>
</dbReference>
<keyword evidence="4" id="KW-0507">mRNA processing</keyword>
<dbReference type="STRING" id="670386.D3BQ00"/>
<feature type="compositionally biased region" description="Low complexity" evidence="8">
    <location>
        <begin position="73"/>
        <end position="96"/>
    </location>
</feature>
<evidence type="ECO:0000256" key="3">
    <source>
        <dbReference type="ARBA" id="ARBA00018242"/>
    </source>
</evidence>
<dbReference type="AlphaFoldDB" id="D3BQ00"/>
<dbReference type="GO" id="GO:0071021">
    <property type="term" value="C:U2-type post-spliceosomal complex"/>
    <property type="evidence" value="ECO:0007669"/>
    <property type="project" value="TreeGrafter"/>
</dbReference>
<gene>
    <name evidence="10" type="primary">prp18</name>
    <name evidence="10" type="ORF">PPL_10320</name>
</gene>
<comment type="similarity">
    <text evidence="2">Belongs to the PRP18 family.</text>
</comment>
<evidence type="ECO:0000256" key="6">
    <source>
        <dbReference type="ARBA" id="ARBA00023187"/>
    </source>
</evidence>
<dbReference type="InterPro" id="IPR014906">
    <property type="entry name" value="PRP4-like"/>
</dbReference>
<evidence type="ECO:0000256" key="5">
    <source>
        <dbReference type="ARBA" id="ARBA00022728"/>
    </source>
</evidence>
<dbReference type="EMBL" id="ADBJ01000047">
    <property type="protein sequence ID" value="EFA76551.1"/>
    <property type="molecule type" value="Genomic_DNA"/>
</dbReference>
<evidence type="ECO:0000256" key="2">
    <source>
        <dbReference type="ARBA" id="ARBA00008137"/>
    </source>
</evidence>
<proteinExistence type="inferred from homology"/>
<feature type="compositionally biased region" description="Basic and acidic residues" evidence="8">
    <location>
        <begin position="1"/>
        <end position="16"/>
    </location>
</feature>
<comment type="subcellular location">
    <subcellularLocation>
        <location evidence="1">Nucleus</location>
    </subcellularLocation>
</comment>
<dbReference type="Gene3D" id="1.20.940.10">
    <property type="entry name" value="Functional domain of the splicing factor Prp18"/>
    <property type="match status" value="1"/>
</dbReference>
<evidence type="ECO:0000256" key="7">
    <source>
        <dbReference type="ARBA" id="ARBA00023242"/>
    </source>
</evidence>
<dbReference type="SMART" id="SM00500">
    <property type="entry name" value="SFM"/>
    <property type="match status" value="1"/>
</dbReference>
<dbReference type="PANTHER" id="PTHR13007">
    <property type="entry name" value="PRE-MRNA SPLICING FACTOR-RELATED"/>
    <property type="match status" value="1"/>
</dbReference>
<accession>D3BQ00</accession>
<name>D3BQ00_HETP5</name>
<evidence type="ECO:0000313" key="10">
    <source>
        <dbReference type="EMBL" id="EFA76551.1"/>
    </source>
</evidence>
<feature type="compositionally biased region" description="Basic and acidic residues" evidence="8">
    <location>
        <begin position="35"/>
        <end position="72"/>
    </location>
</feature>
<reference evidence="10 11" key="1">
    <citation type="journal article" date="2011" name="Genome Res.">
        <title>Phylogeny-wide analysis of social amoeba genomes highlights ancient origins for complex intercellular communication.</title>
        <authorList>
            <person name="Heidel A.J."/>
            <person name="Lawal H.M."/>
            <person name="Felder M."/>
            <person name="Schilde C."/>
            <person name="Helps N.R."/>
            <person name="Tunggal B."/>
            <person name="Rivero F."/>
            <person name="John U."/>
            <person name="Schleicher M."/>
            <person name="Eichinger L."/>
            <person name="Platzer M."/>
            <person name="Noegel A.A."/>
            <person name="Schaap P."/>
            <person name="Gloeckner G."/>
        </authorList>
    </citation>
    <scope>NUCLEOTIDE SEQUENCE [LARGE SCALE GENOMIC DNA]</scope>
    <source>
        <strain evidence="11">ATCC 26659 / Pp 5 / PN500</strain>
    </source>
</reference>
<dbReference type="SUPFAM" id="SSF158230">
    <property type="entry name" value="PRP4-like"/>
    <property type="match status" value="1"/>
</dbReference>
<dbReference type="Pfam" id="PF02840">
    <property type="entry name" value="Prp18"/>
    <property type="match status" value="1"/>
</dbReference>
<feature type="region of interest" description="Disordered" evidence="8">
    <location>
        <begin position="159"/>
        <end position="189"/>
    </location>
</feature>
<dbReference type="GO" id="GO:0046540">
    <property type="term" value="C:U4/U6 x U5 tri-snRNP complex"/>
    <property type="evidence" value="ECO:0007669"/>
    <property type="project" value="TreeGrafter"/>
</dbReference>
<dbReference type="Pfam" id="PF08799">
    <property type="entry name" value="PRP4"/>
    <property type="match status" value="1"/>
</dbReference>
<evidence type="ECO:0000256" key="1">
    <source>
        <dbReference type="ARBA" id="ARBA00004123"/>
    </source>
</evidence>
<organism evidence="10 11">
    <name type="scientific">Heterostelium pallidum (strain ATCC 26659 / Pp 5 / PN500)</name>
    <name type="common">Cellular slime mold</name>
    <name type="synonym">Polysphondylium pallidum</name>
    <dbReference type="NCBI Taxonomy" id="670386"/>
    <lineage>
        <taxon>Eukaryota</taxon>
        <taxon>Amoebozoa</taxon>
        <taxon>Evosea</taxon>
        <taxon>Eumycetozoa</taxon>
        <taxon>Dictyostelia</taxon>
        <taxon>Acytosteliales</taxon>
        <taxon>Acytosteliaceae</taxon>
        <taxon>Heterostelium</taxon>
    </lineage>
</organism>
<comment type="caution">
    <text evidence="10">The sequence shown here is derived from an EMBL/GenBank/DDBJ whole genome shotgun (WGS) entry which is preliminary data.</text>
</comment>
<dbReference type="Proteomes" id="UP000001396">
    <property type="component" value="Unassembled WGS sequence"/>
</dbReference>
<feature type="region of interest" description="Disordered" evidence="8">
    <location>
        <begin position="1"/>
        <end position="101"/>
    </location>
</feature>
<dbReference type="InterPro" id="IPR039979">
    <property type="entry name" value="PRPF18"/>
</dbReference>
<protein>
    <recommendedName>
        <fullName evidence="3">Pre-mRNA-splicing factor 18</fullName>
    </recommendedName>
</protein>
<dbReference type="Gene3D" id="4.10.280.110">
    <property type="entry name" value="Pre-mRNA processing factor 4 domain"/>
    <property type="match status" value="1"/>
</dbReference>
<evidence type="ECO:0000256" key="8">
    <source>
        <dbReference type="SAM" id="MobiDB-lite"/>
    </source>
</evidence>
<dbReference type="GO" id="GO:0005682">
    <property type="term" value="C:U5 snRNP"/>
    <property type="evidence" value="ECO:0007669"/>
    <property type="project" value="TreeGrafter"/>
</dbReference>
<dbReference type="InterPro" id="IPR036285">
    <property type="entry name" value="PRP4-like_sf"/>
</dbReference>
<feature type="domain" description="Pre-mRNA processing factor 4 (PRP4)-like" evidence="9">
    <location>
        <begin position="101"/>
        <end position="155"/>
    </location>
</feature>
<evidence type="ECO:0000256" key="4">
    <source>
        <dbReference type="ARBA" id="ARBA00022664"/>
    </source>
</evidence>
<dbReference type="InterPro" id="IPR004098">
    <property type="entry name" value="Prp18"/>
</dbReference>
<feature type="compositionally biased region" description="Polar residues" evidence="8">
    <location>
        <begin position="19"/>
        <end position="30"/>
    </location>
</feature>
<dbReference type="GeneID" id="31365791"/>
<dbReference type="PANTHER" id="PTHR13007:SF19">
    <property type="entry name" value="PRE-MRNA-SPLICING FACTOR 18"/>
    <property type="match status" value="1"/>
</dbReference>
<dbReference type="InParanoid" id="D3BQ00"/>
<evidence type="ECO:0000313" key="11">
    <source>
        <dbReference type="Proteomes" id="UP000001396"/>
    </source>
</evidence>
<dbReference type="SUPFAM" id="SSF47938">
    <property type="entry name" value="Functional domain of the splicing factor Prp18"/>
    <property type="match status" value="1"/>
</dbReference>
<feature type="compositionally biased region" description="Basic and acidic residues" evidence="8">
    <location>
        <begin position="170"/>
        <end position="179"/>
    </location>
</feature>
<dbReference type="OMA" id="SFAQVRW"/>
<evidence type="ECO:0000259" key="9">
    <source>
        <dbReference type="SMART" id="SM00500"/>
    </source>
</evidence>
<dbReference type="RefSeq" id="XP_020428683.1">
    <property type="nucleotide sequence ID" value="XM_020581098.1"/>
</dbReference>
<keyword evidence="5" id="KW-0747">Spliceosome</keyword>
<keyword evidence="11" id="KW-1185">Reference proteome</keyword>
<keyword evidence="6" id="KW-0508">mRNA splicing</keyword>
<dbReference type="GO" id="GO:0000350">
    <property type="term" value="P:generation of catalytic spliceosome for second transesterification step"/>
    <property type="evidence" value="ECO:0007669"/>
    <property type="project" value="TreeGrafter"/>
</dbReference>